<proteinExistence type="predicted"/>
<accession>A0ABN9U895</accession>
<feature type="domain" description="Cytochrome c-550" evidence="8">
    <location>
        <begin position="64"/>
        <end position="122"/>
    </location>
</feature>
<evidence type="ECO:0000256" key="7">
    <source>
        <dbReference type="SAM" id="MobiDB-lite"/>
    </source>
</evidence>
<keyword evidence="10" id="KW-1185">Reference proteome</keyword>
<keyword evidence="6" id="KW-0408">Iron</keyword>
<evidence type="ECO:0000256" key="2">
    <source>
        <dbReference type="ARBA" id="ARBA00022531"/>
    </source>
</evidence>
<dbReference type="Proteomes" id="UP001189429">
    <property type="component" value="Unassembled WGS sequence"/>
</dbReference>
<dbReference type="Pfam" id="PF14495">
    <property type="entry name" value="Cytochrom_C550"/>
    <property type="match status" value="1"/>
</dbReference>
<feature type="region of interest" description="Disordered" evidence="7">
    <location>
        <begin position="1"/>
        <end position="27"/>
    </location>
</feature>
<reference evidence="9" key="1">
    <citation type="submission" date="2023-10" db="EMBL/GenBank/DDBJ databases">
        <authorList>
            <person name="Chen Y."/>
            <person name="Shah S."/>
            <person name="Dougan E. K."/>
            <person name="Thang M."/>
            <person name="Chan C."/>
        </authorList>
    </citation>
    <scope>NUCLEOTIDE SEQUENCE [LARGE SCALE GENOMIC DNA]</scope>
</reference>
<dbReference type="EMBL" id="CAUYUJ010015549">
    <property type="protein sequence ID" value="CAK0855375.1"/>
    <property type="molecule type" value="Genomic_DNA"/>
</dbReference>
<feature type="region of interest" description="Disordered" evidence="7">
    <location>
        <begin position="133"/>
        <end position="156"/>
    </location>
</feature>
<evidence type="ECO:0000259" key="8">
    <source>
        <dbReference type="Pfam" id="PF14495"/>
    </source>
</evidence>
<dbReference type="InterPro" id="IPR029490">
    <property type="entry name" value="Cytochrom_C550"/>
</dbReference>
<dbReference type="InterPro" id="IPR036909">
    <property type="entry name" value="Cyt_c-like_dom_sf"/>
</dbReference>
<keyword evidence="3" id="KW-0349">Heme</keyword>
<sequence length="182" mass="19868">MPRLHRAVTEPGPGAAIPVDGKGKTGTPSKRELIRGMRLSNVACGTCHDSGGAHANQCVGLGMLVDYINAPTTHDGMKDISDVHAPIIASDLWPEMRSSKQQDLRDTSVYTLYSDCVIHGIWLALTDRLQSASPKTEDQAKVTTRRQPAARPSGPRHMSCVCALAKIGAVKFHRRSRTWLRF</sequence>
<evidence type="ECO:0000313" key="9">
    <source>
        <dbReference type="EMBL" id="CAK0855375.1"/>
    </source>
</evidence>
<evidence type="ECO:0000313" key="10">
    <source>
        <dbReference type="Proteomes" id="UP001189429"/>
    </source>
</evidence>
<protein>
    <recommendedName>
        <fullName evidence="8">Cytochrome c-550 domain-containing protein</fullName>
    </recommendedName>
</protein>
<keyword evidence="2" id="KW-0602">Photosynthesis</keyword>
<gene>
    <name evidence="9" type="ORF">PCOR1329_LOCUS46149</name>
</gene>
<evidence type="ECO:0000256" key="5">
    <source>
        <dbReference type="ARBA" id="ARBA00022982"/>
    </source>
</evidence>
<evidence type="ECO:0000256" key="4">
    <source>
        <dbReference type="ARBA" id="ARBA00022723"/>
    </source>
</evidence>
<evidence type="ECO:0000256" key="1">
    <source>
        <dbReference type="ARBA" id="ARBA00022448"/>
    </source>
</evidence>
<dbReference type="Gene3D" id="1.10.760.10">
    <property type="entry name" value="Cytochrome c-like domain"/>
    <property type="match status" value="1"/>
</dbReference>
<keyword evidence="4" id="KW-0479">Metal-binding</keyword>
<comment type="caution">
    <text evidence="9">The sequence shown here is derived from an EMBL/GenBank/DDBJ whole genome shotgun (WGS) entry which is preliminary data.</text>
</comment>
<evidence type="ECO:0000256" key="6">
    <source>
        <dbReference type="ARBA" id="ARBA00023004"/>
    </source>
</evidence>
<evidence type="ECO:0000256" key="3">
    <source>
        <dbReference type="ARBA" id="ARBA00022617"/>
    </source>
</evidence>
<keyword evidence="1" id="KW-0813">Transport</keyword>
<name>A0ABN9U895_9DINO</name>
<keyword evidence="5" id="KW-0249">Electron transport</keyword>
<organism evidence="9 10">
    <name type="scientific">Prorocentrum cordatum</name>
    <dbReference type="NCBI Taxonomy" id="2364126"/>
    <lineage>
        <taxon>Eukaryota</taxon>
        <taxon>Sar</taxon>
        <taxon>Alveolata</taxon>
        <taxon>Dinophyceae</taxon>
        <taxon>Prorocentrales</taxon>
        <taxon>Prorocentraceae</taxon>
        <taxon>Prorocentrum</taxon>
    </lineage>
</organism>